<evidence type="ECO:0000313" key="2">
    <source>
        <dbReference type="Proteomes" id="UP001151760"/>
    </source>
</evidence>
<protein>
    <submittedName>
        <fullName evidence="1">Uncharacterized protein</fullName>
    </submittedName>
</protein>
<proteinExistence type="predicted"/>
<gene>
    <name evidence="1" type="ORF">Tco_1005017</name>
</gene>
<sequence length="103" mass="12108">MDITRDQQIALDDALVAPRNRLKIGKSNLQLSSDLNSKEATLQVVYDVLKLTPFYKAFQITADVPKIYMQEFWATTTIHHHSIRFKMNNKKYIVNLEYFKEML</sequence>
<organism evidence="1 2">
    <name type="scientific">Tanacetum coccineum</name>
    <dbReference type="NCBI Taxonomy" id="301880"/>
    <lineage>
        <taxon>Eukaryota</taxon>
        <taxon>Viridiplantae</taxon>
        <taxon>Streptophyta</taxon>
        <taxon>Embryophyta</taxon>
        <taxon>Tracheophyta</taxon>
        <taxon>Spermatophyta</taxon>
        <taxon>Magnoliopsida</taxon>
        <taxon>eudicotyledons</taxon>
        <taxon>Gunneridae</taxon>
        <taxon>Pentapetalae</taxon>
        <taxon>asterids</taxon>
        <taxon>campanulids</taxon>
        <taxon>Asterales</taxon>
        <taxon>Asteraceae</taxon>
        <taxon>Asteroideae</taxon>
        <taxon>Anthemideae</taxon>
        <taxon>Anthemidinae</taxon>
        <taxon>Tanacetum</taxon>
    </lineage>
</organism>
<evidence type="ECO:0000313" key="1">
    <source>
        <dbReference type="EMBL" id="GJT61484.1"/>
    </source>
</evidence>
<keyword evidence="2" id="KW-1185">Reference proteome</keyword>
<accession>A0ABQ5FEA1</accession>
<name>A0ABQ5FEA1_9ASTR</name>
<reference evidence="1" key="1">
    <citation type="journal article" date="2022" name="Int. J. Mol. Sci.">
        <title>Draft Genome of Tanacetum Coccineum: Genomic Comparison of Closely Related Tanacetum-Family Plants.</title>
        <authorList>
            <person name="Yamashiro T."/>
            <person name="Shiraishi A."/>
            <person name="Nakayama K."/>
            <person name="Satake H."/>
        </authorList>
    </citation>
    <scope>NUCLEOTIDE SEQUENCE</scope>
</reference>
<reference evidence="1" key="2">
    <citation type="submission" date="2022-01" db="EMBL/GenBank/DDBJ databases">
        <authorList>
            <person name="Yamashiro T."/>
            <person name="Shiraishi A."/>
            <person name="Satake H."/>
            <person name="Nakayama K."/>
        </authorList>
    </citation>
    <scope>NUCLEOTIDE SEQUENCE</scope>
</reference>
<dbReference type="Proteomes" id="UP001151760">
    <property type="component" value="Unassembled WGS sequence"/>
</dbReference>
<comment type="caution">
    <text evidence="1">The sequence shown here is derived from an EMBL/GenBank/DDBJ whole genome shotgun (WGS) entry which is preliminary data.</text>
</comment>
<dbReference type="EMBL" id="BQNB010017292">
    <property type="protein sequence ID" value="GJT61484.1"/>
    <property type="molecule type" value="Genomic_DNA"/>
</dbReference>